<protein>
    <submittedName>
        <fullName evidence="2">Uncharacterized protein</fullName>
    </submittedName>
</protein>
<reference evidence="2" key="1">
    <citation type="submission" date="2021-01" db="EMBL/GenBank/DDBJ databases">
        <authorList>
            <person name="Corre E."/>
            <person name="Pelletier E."/>
            <person name="Niang G."/>
            <person name="Scheremetjew M."/>
            <person name="Finn R."/>
            <person name="Kale V."/>
            <person name="Holt S."/>
            <person name="Cochrane G."/>
            <person name="Meng A."/>
            <person name="Brown T."/>
            <person name="Cohen L."/>
        </authorList>
    </citation>
    <scope>NUCLEOTIDE SEQUENCE</scope>
    <source>
        <strain evidence="2">308</strain>
    </source>
</reference>
<evidence type="ECO:0000256" key="1">
    <source>
        <dbReference type="SAM" id="Phobius"/>
    </source>
</evidence>
<keyword evidence="1" id="KW-0812">Transmembrane</keyword>
<keyword evidence="1" id="KW-1133">Transmembrane helix</keyword>
<accession>A0A7S1B492</accession>
<dbReference type="EMBL" id="HBFR01002639">
    <property type="protein sequence ID" value="CAD8874580.1"/>
    <property type="molecule type" value="Transcribed_RNA"/>
</dbReference>
<organism evidence="2">
    <name type="scientific">Corethron hystrix</name>
    <dbReference type="NCBI Taxonomy" id="216773"/>
    <lineage>
        <taxon>Eukaryota</taxon>
        <taxon>Sar</taxon>
        <taxon>Stramenopiles</taxon>
        <taxon>Ochrophyta</taxon>
        <taxon>Bacillariophyta</taxon>
        <taxon>Coscinodiscophyceae</taxon>
        <taxon>Corethrophycidae</taxon>
        <taxon>Corethrales</taxon>
        <taxon>Corethraceae</taxon>
        <taxon>Corethron</taxon>
    </lineage>
</organism>
<evidence type="ECO:0000313" key="2">
    <source>
        <dbReference type="EMBL" id="CAD8874580.1"/>
    </source>
</evidence>
<dbReference type="AlphaFoldDB" id="A0A7S1B492"/>
<proteinExistence type="predicted"/>
<keyword evidence="1" id="KW-0472">Membrane</keyword>
<gene>
    <name evidence="2" type="ORF">CHYS00102_LOCUS1755</name>
</gene>
<name>A0A7S1B492_9STRA</name>
<feature type="transmembrane region" description="Helical" evidence="1">
    <location>
        <begin position="48"/>
        <end position="72"/>
    </location>
</feature>
<sequence length="139" mass="15319">MLNLRPSAARSLDDADSSAGNTIVLASALTTERTESTPLQKLSFVDNLGFQVAGFAILFGVIAIILISVKLVGSWGKSKKLDNKENCDFGPDYEVNNLSKNIGNEDTSGLERKSQKKKKIPDRILIWPDPRLVKMTKHF</sequence>